<dbReference type="EMBL" id="CAJOBH010292339">
    <property type="protein sequence ID" value="CAF5182697.1"/>
    <property type="molecule type" value="Genomic_DNA"/>
</dbReference>
<reference evidence="1" key="1">
    <citation type="submission" date="2021-02" db="EMBL/GenBank/DDBJ databases">
        <authorList>
            <person name="Nowell W R."/>
        </authorList>
    </citation>
    <scope>NUCLEOTIDE SEQUENCE</scope>
</reference>
<protein>
    <submittedName>
        <fullName evidence="1">Uncharacterized protein</fullName>
    </submittedName>
</protein>
<name>A0A8S3HLG6_9BILA</name>
<comment type="caution">
    <text evidence="1">The sequence shown here is derived from an EMBL/GenBank/DDBJ whole genome shotgun (WGS) entry which is preliminary data.</text>
</comment>
<dbReference type="AlphaFoldDB" id="A0A8S3HLG6"/>
<dbReference type="Proteomes" id="UP000681967">
    <property type="component" value="Unassembled WGS sequence"/>
</dbReference>
<evidence type="ECO:0000313" key="2">
    <source>
        <dbReference type="Proteomes" id="UP000681967"/>
    </source>
</evidence>
<feature type="non-terminal residue" evidence="1">
    <location>
        <position position="42"/>
    </location>
</feature>
<proteinExistence type="predicted"/>
<sequence length="42" mass="4813">MPNSSIQQMLFELQFTVQQPLTAFLNNSRTEQPSICTTKPNE</sequence>
<gene>
    <name evidence="1" type="ORF">BYL167_LOCUS79211</name>
</gene>
<evidence type="ECO:0000313" key="1">
    <source>
        <dbReference type="EMBL" id="CAF5182697.1"/>
    </source>
</evidence>
<organism evidence="1 2">
    <name type="scientific">Rotaria magnacalcarata</name>
    <dbReference type="NCBI Taxonomy" id="392030"/>
    <lineage>
        <taxon>Eukaryota</taxon>
        <taxon>Metazoa</taxon>
        <taxon>Spiralia</taxon>
        <taxon>Gnathifera</taxon>
        <taxon>Rotifera</taxon>
        <taxon>Eurotatoria</taxon>
        <taxon>Bdelloidea</taxon>
        <taxon>Philodinida</taxon>
        <taxon>Philodinidae</taxon>
        <taxon>Rotaria</taxon>
    </lineage>
</organism>
<accession>A0A8S3HLG6</accession>